<dbReference type="Proteomes" id="UP000297890">
    <property type="component" value="Unassembled WGS sequence"/>
</dbReference>
<proteinExistence type="predicted"/>
<keyword evidence="3" id="KW-1185">Reference proteome</keyword>
<evidence type="ECO:0000313" key="3">
    <source>
        <dbReference type="Proteomes" id="UP000297890"/>
    </source>
</evidence>
<sequence>MAAVERLGGGERLASILLREGREGLAKEVGKAGARQVAATGALRNLVTGPVGRTALRAGLTEAAEEAVQSPIEQLASFQNPLTPESLQETAFQTVMGALGGGGIGTAFGVLTPRGKDTVDPSDVSDKDITNVVDGA</sequence>
<organism evidence="2 3">
    <name type="scientific">Candidatus Macondimonas diazotrophica</name>
    <dbReference type="NCBI Taxonomy" id="2305248"/>
    <lineage>
        <taxon>Bacteria</taxon>
        <taxon>Pseudomonadati</taxon>
        <taxon>Pseudomonadota</taxon>
        <taxon>Gammaproteobacteria</taxon>
        <taxon>Chromatiales</taxon>
        <taxon>Ectothiorhodospiraceae</taxon>
        <taxon>Candidatus Macondimonas</taxon>
    </lineage>
</organism>
<name>A0A4Z0F5U8_9GAMM</name>
<reference evidence="2 3" key="1">
    <citation type="journal article" date="2019" name="ISME J.">
        <title>Candidatus Macondimonas diazotrophica, a novel gammaproteobacterial genus dominating crude-oil-contaminated coastal sediments.</title>
        <authorList>
            <person name="Karthikeyan S."/>
            <person name="Konstantinidis K."/>
        </authorList>
    </citation>
    <scope>NUCLEOTIDE SEQUENCE [LARGE SCALE GENOMIC DNA]</scope>
    <source>
        <strain evidence="2 3">KTK01</strain>
    </source>
</reference>
<gene>
    <name evidence="2" type="ORF">E4680_12985</name>
</gene>
<protein>
    <submittedName>
        <fullName evidence="2">Uncharacterized protein</fullName>
    </submittedName>
</protein>
<feature type="compositionally biased region" description="Basic and acidic residues" evidence="1">
    <location>
        <begin position="114"/>
        <end position="129"/>
    </location>
</feature>
<accession>A0A4Z0F5U8</accession>
<evidence type="ECO:0000256" key="1">
    <source>
        <dbReference type="SAM" id="MobiDB-lite"/>
    </source>
</evidence>
<comment type="caution">
    <text evidence="2">The sequence shown here is derived from an EMBL/GenBank/DDBJ whole genome shotgun (WGS) entry which is preliminary data.</text>
</comment>
<dbReference type="EMBL" id="SRIO01000028">
    <property type="protein sequence ID" value="TFZ81332.1"/>
    <property type="molecule type" value="Genomic_DNA"/>
</dbReference>
<dbReference type="RefSeq" id="WP_135282848.1">
    <property type="nucleotide sequence ID" value="NZ_SRIO01000028.1"/>
</dbReference>
<feature type="region of interest" description="Disordered" evidence="1">
    <location>
        <begin position="113"/>
        <end position="136"/>
    </location>
</feature>
<feature type="non-terminal residue" evidence="2">
    <location>
        <position position="136"/>
    </location>
</feature>
<evidence type="ECO:0000313" key="2">
    <source>
        <dbReference type="EMBL" id="TFZ81332.1"/>
    </source>
</evidence>
<dbReference type="AlphaFoldDB" id="A0A4Z0F5U8"/>